<dbReference type="Pfam" id="PF07679">
    <property type="entry name" value="I-set"/>
    <property type="match status" value="4"/>
</dbReference>
<dbReference type="SMART" id="SM00408">
    <property type="entry name" value="IGc2"/>
    <property type="match status" value="5"/>
</dbReference>
<keyword evidence="10" id="KW-0393">Immunoglobulin domain</keyword>
<dbReference type="InterPro" id="IPR013783">
    <property type="entry name" value="Ig-like_fold"/>
</dbReference>
<evidence type="ECO:0000256" key="6">
    <source>
        <dbReference type="ARBA" id="ARBA00022989"/>
    </source>
</evidence>
<dbReference type="OrthoDB" id="428111at2759"/>
<keyword evidence="2 12" id="KW-0812">Transmembrane</keyword>
<evidence type="ECO:0000256" key="5">
    <source>
        <dbReference type="ARBA" id="ARBA00022889"/>
    </source>
</evidence>
<keyword evidence="3" id="KW-0732">Signal</keyword>
<dbReference type="Pfam" id="PF13927">
    <property type="entry name" value="Ig_3"/>
    <property type="match status" value="1"/>
</dbReference>
<protein>
    <submittedName>
        <fullName evidence="13">Ncam-1</fullName>
    </submittedName>
</protein>
<dbReference type="InterPro" id="IPR003961">
    <property type="entry name" value="FN3_dom"/>
</dbReference>
<dbReference type="CDD" id="cd00096">
    <property type="entry name" value="Ig"/>
    <property type="match status" value="4"/>
</dbReference>
<comment type="subcellular location">
    <subcellularLocation>
        <location evidence="1">Membrane</location>
        <topology evidence="1">Single-pass membrane protein</topology>
    </subcellularLocation>
</comment>
<dbReference type="Gene3D" id="2.60.40.10">
    <property type="entry name" value="Immunoglobulins"/>
    <property type="match status" value="7"/>
</dbReference>
<evidence type="ECO:0000256" key="3">
    <source>
        <dbReference type="ARBA" id="ARBA00022729"/>
    </source>
</evidence>
<evidence type="ECO:0000256" key="9">
    <source>
        <dbReference type="ARBA" id="ARBA00023180"/>
    </source>
</evidence>
<feature type="compositionally biased region" description="Acidic residues" evidence="11">
    <location>
        <begin position="475"/>
        <end position="485"/>
    </location>
</feature>
<evidence type="ECO:0000256" key="7">
    <source>
        <dbReference type="ARBA" id="ARBA00023136"/>
    </source>
</evidence>
<dbReference type="AlphaFoldDB" id="A0A2A6D178"/>
<reference evidence="14" key="1">
    <citation type="journal article" date="2008" name="Nat. Genet.">
        <title>The Pristionchus pacificus genome provides a unique perspective on nematode lifestyle and parasitism.</title>
        <authorList>
            <person name="Dieterich C."/>
            <person name="Clifton S.W."/>
            <person name="Schuster L.N."/>
            <person name="Chinwalla A."/>
            <person name="Delehaunty K."/>
            <person name="Dinkelacker I."/>
            <person name="Fulton L."/>
            <person name="Fulton R."/>
            <person name="Godfrey J."/>
            <person name="Minx P."/>
            <person name="Mitreva M."/>
            <person name="Roeseler W."/>
            <person name="Tian H."/>
            <person name="Witte H."/>
            <person name="Yang S.P."/>
            <person name="Wilson R.K."/>
            <person name="Sommer R.J."/>
        </authorList>
    </citation>
    <scope>NUCLEOTIDE SEQUENCE [LARGE SCALE GENOMIC DNA]</scope>
    <source>
        <strain evidence="14">PS312</strain>
    </source>
</reference>
<feature type="compositionally biased region" description="Acidic residues" evidence="11">
    <location>
        <begin position="392"/>
        <end position="420"/>
    </location>
</feature>
<keyword evidence="5" id="KW-0130">Cell adhesion</keyword>
<sequence>MHLLSDPEKKSLISGWSIHIQPSGERLLNRVSGENFLVVCSVKDYDGPASNVQVNWIRDNEVIRAGGRIMTIEKPLSSQLMIVRARKEDSGDYMCQVKLDGQIKVEPAKITFIKAPKFVEPKTEQHPEDGTTAEIECKVDAEPGVEIFWQFNGDTLGESTSRPYEFKDNKQILVIPRFDSKKDDGLYLCNAAQFSSFETLHINVTAYSRPSITIFESPAEDRGLEGQAAQFKCAATGKPAPDYKWFKVATYIDDIDYERQKDDEEIVASDLYTVEEGLLVVNSLAASHSGQYKCVATNEIGEDEKVAELKVFLKPAVEKMKNEQKEDGQEITFTCEFKGEGKVNAKFVFGEEEYKLGGEDEEDEEEEDDKKREGTSGEADDELGDDEKKETENEDEDDNDEENQDEEETTTVDNEDDEDPDHNVSDEAKEMHDAIPTEDDETDDDQVKIVHVDAILAPSKEIDDEEIISTTDASNEIEDEDNDENQVEKKEDDQDEDNDEEEAPTGNEKDDDEEEETKWKRFVRDITSERVSVKEDDGVLTLTIRRLTASDAGEYQCIVENEAGKTVRSANLSITHAPEITVFNKEPVRAVDGDEFSLECEVSAVPAATWTWKRNDKEIEADGTRIIIASEDSSSTLSIKDAVKEDFGSIECVASNDVGEPATAIMTAVRVVEPKTPSVPNCHEHLFPNYGQCTLNDDDFESDEGDANPTQIIFFVATQDEAREPDFDFETSARNFTVNYNGAKMRLYGLDVNKGYFVRARAVNEAGESDLSPQATMETTDPWTPEAPYEVDVICGTSCEVSWKEPNDHGAEITSYKIEVVEMEANEHNEVSRKFVSFDELFAQLSQSQIVPSGEKEEYDVDEDADSFVLPSMKPNTRYEISVIAANQIGQSSATQIVVDTPETVTSTMSFENFASSQTIIIVIIAIFLVLLVIDGLCCAFNRCGFLACCFSRCRSDGQKKSASIDLESGKSAESGRLLDGPASSPQRFLMEPLVSTV</sequence>
<dbReference type="CDD" id="cd00063">
    <property type="entry name" value="FN3"/>
    <property type="match status" value="1"/>
</dbReference>
<dbReference type="InterPro" id="IPR036179">
    <property type="entry name" value="Ig-like_dom_sf"/>
</dbReference>
<accession>A0A2A6D178</accession>
<dbReference type="PROSITE" id="PS50853">
    <property type="entry name" value="FN3"/>
    <property type="match status" value="1"/>
</dbReference>
<dbReference type="SUPFAM" id="SSF48726">
    <property type="entry name" value="Immunoglobulin"/>
    <property type="match status" value="5"/>
</dbReference>
<keyword evidence="14" id="KW-1185">Reference proteome</keyword>
<feature type="compositionally biased region" description="Acidic residues" evidence="11">
    <location>
        <begin position="493"/>
        <end position="516"/>
    </location>
</feature>
<dbReference type="Proteomes" id="UP000005239">
    <property type="component" value="Unassembled WGS sequence"/>
</dbReference>
<dbReference type="GO" id="GO:0098632">
    <property type="term" value="F:cell-cell adhesion mediator activity"/>
    <property type="evidence" value="ECO:0000318"/>
    <property type="project" value="GO_Central"/>
</dbReference>
<dbReference type="SUPFAM" id="SSF49265">
    <property type="entry name" value="Fibronectin type III"/>
    <property type="match status" value="1"/>
</dbReference>
<feature type="transmembrane region" description="Helical" evidence="12">
    <location>
        <begin position="920"/>
        <end position="951"/>
    </location>
</feature>
<dbReference type="PROSITE" id="PS50835">
    <property type="entry name" value="IG_LIKE"/>
    <property type="match status" value="5"/>
</dbReference>
<feature type="compositionally biased region" description="Acidic residues" evidence="11">
    <location>
        <begin position="359"/>
        <end position="368"/>
    </location>
</feature>
<dbReference type="InterPro" id="IPR009138">
    <property type="entry name" value="Neural_cell_adh"/>
</dbReference>
<keyword evidence="9" id="KW-0325">Glycoprotein</keyword>
<proteinExistence type="predicted"/>
<evidence type="ECO:0000313" key="14">
    <source>
        <dbReference type="Proteomes" id="UP000005239"/>
    </source>
</evidence>
<reference evidence="13" key="2">
    <citation type="submission" date="2022-06" db="UniProtKB">
        <authorList>
            <consortium name="EnsemblMetazoa"/>
        </authorList>
    </citation>
    <scope>IDENTIFICATION</scope>
    <source>
        <strain evidence="13">PS312</strain>
    </source>
</reference>
<evidence type="ECO:0000256" key="10">
    <source>
        <dbReference type="ARBA" id="ARBA00023319"/>
    </source>
</evidence>
<dbReference type="InterPro" id="IPR003599">
    <property type="entry name" value="Ig_sub"/>
</dbReference>
<dbReference type="GO" id="GO:0070593">
    <property type="term" value="P:dendrite self-avoidance"/>
    <property type="evidence" value="ECO:0000318"/>
    <property type="project" value="GO_Central"/>
</dbReference>
<dbReference type="InterPro" id="IPR036116">
    <property type="entry name" value="FN3_sf"/>
</dbReference>
<gene>
    <name evidence="13" type="primary">WBGene00110202</name>
</gene>
<dbReference type="PRINTS" id="PR01838">
    <property type="entry name" value="NCAMFAMILY"/>
</dbReference>
<dbReference type="InterPro" id="IPR051170">
    <property type="entry name" value="Neural/epithelial_adhesion"/>
</dbReference>
<dbReference type="SMART" id="SM00060">
    <property type="entry name" value="FN3"/>
    <property type="match status" value="1"/>
</dbReference>
<evidence type="ECO:0000256" key="2">
    <source>
        <dbReference type="ARBA" id="ARBA00022692"/>
    </source>
</evidence>
<dbReference type="InterPro" id="IPR013098">
    <property type="entry name" value="Ig_I-set"/>
</dbReference>
<dbReference type="PANTHER" id="PTHR12231">
    <property type="entry name" value="CTX-RELATED TYPE I TRANSMEMBRANE PROTEIN"/>
    <property type="match status" value="1"/>
</dbReference>
<feature type="compositionally biased region" description="Basic and acidic residues" evidence="11">
    <location>
        <begin position="421"/>
        <end position="435"/>
    </location>
</feature>
<evidence type="ECO:0000256" key="12">
    <source>
        <dbReference type="SAM" id="Phobius"/>
    </source>
</evidence>
<dbReference type="InterPro" id="IPR007110">
    <property type="entry name" value="Ig-like_dom"/>
</dbReference>
<dbReference type="GO" id="GO:0005886">
    <property type="term" value="C:plasma membrane"/>
    <property type="evidence" value="ECO:0000318"/>
    <property type="project" value="GO_Central"/>
</dbReference>
<evidence type="ECO:0000313" key="13">
    <source>
        <dbReference type="EnsemblMetazoa" id="PPA20648.1"/>
    </source>
</evidence>
<keyword evidence="6 12" id="KW-1133">Transmembrane helix</keyword>
<keyword evidence="8" id="KW-1015">Disulfide bond</keyword>
<dbReference type="EnsemblMetazoa" id="PPA20648.1">
    <property type="protein sequence ID" value="PPA20648.1"/>
    <property type="gene ID" value="WBGene00110202"/>
</dbReference>
<organism evidence="13 14">
    <name type="scientific">Pristionchus pacificus</name>
    <name type="common">Parasitic nematode worm</name>
    <dbReference type="NCBI Taxonomy" id="54126"/>
    <lineage>
        <taxon>Eukaryota</taxon>
        <taxon>Metazoa</taxon>
        <taxon>Ecdysozoa</taxon>
        <taxon>Nematoda</taxon>
        <taxon>Chromadorea</taxon>
        <taxon>Rhabditida</taxon>
        <taxon>Rhabditina</taxon>
        <taxon>Diplogasteromorpha</taxon>
        <taxon>Diplogasteroidea</taxon>
        <taxon>Neodiplogasteridae</taxon>
        <taxon>Pristionchus</taxon>
    </lineage>
</organism>
<accession>A0A8R1YMA7</accession>
<keyword evidence="7 12" id="KW-0472">Membrane</keyword>
<dbReference type="GO" id="GO:0030424">
    <property type="term" value="C:axon"/>
    <property type="evidence" value="ECO:0000318"/>
    <property type="project" value="GO_Central"/>
</dbReference>
<keyword evidence="4" id="KW-0677">Repeat</keyword>
<dbReference type="GO" id="GO:0007156">
    <property type="term" value="P:homophilic cell adhesion via plasma membrane adhesion molecules"/>
    <property type="evidence" value="ECO:0000318"/>
    <property type="project" value="GO_Central"/>
</dbReference>
<evidence type="ECO:0000256" key="1">
    <source>
        <dbReference type="ARBA" id="ARBA00004167"/>
    </source>
</evidence>
<dbReference type="Pfam" id="PF00041">
    <property type="entry name" value="fn3"/>
    <property type="match status" value="1"/>
</dbReference>
<dbReference type="GO" id="GO:0007411">
    <property type="term" value="P:axon guidance"/>
    <property type="evidence" value="ECO:0000318"/>
    <property type="project" value="GO_Central"/>
</dbReference>
<evidence type="ECO:0000256" key="4">
    <source>
        <dbReference type="ARBA" id="ARBA00022737"/>
    </source>
</evidence>
<evidence type="ECO:0000256" key="8">
    <source>
        <dbReference type="ARBA" id="ARBA00023157"/>
    </source>
</evidence>
<dbReference type="InterPro" id="IPR003598">
    <property type="entry name" value="Ig_sub2"/>
</dbReference>
<dbReference type="PANTHER" id="PTHR12231:SF105">
    <property type="entry name" value="LACHESIN-LIKE PROTEIN"/>
    <property type="match status" value="1"/>
</dbReference>
<dbReference type="SMART" id="SM00409">
    <property type="entry name" value="IG"/>
    <property type="match status" value="5"/>
</dbReference>
<evidence type="ECO:0000256" key="11">
    <source>
        <dbReference type="SAM" id="MobiDB-lite"/>
    </source>
</evidence>
<feature type="region of interest" description="Disordered" evidence="11">
    <location>
        <begin position="353"/>
        <end position="517"/>
    </location>
</feature>
<name>A0A2A6D178_PRIPA</name>